<dbReference type="KEGG" id="vg:77924171"/>
<dbReference type="EMBL" id="MN484601">
    <property type="protein sequence ID" value="QGF20350.1"/>
    <property type="molecule type" value="Genomic_DNA"/>
</dbReference>
<dbReference type="Proteomes" id="UP000400849">
    <property type="component" value="Segment"/>
</dbReference>
<organism evidence="1 3">
    <name type="scientific">Gordonia phage Sixama</name>
    <dbReference type="NCBI Taxonomy" id="2653271"/>
    <lineage>
        <taxon>Viruses</taxon>
        <taxon>Duplodnaviria</taxon>
        <taxon>Heunggongvirae</taxon>
        <taxon>Uroviricota</taxon>
        <taxon>Caudoviricetes</taxon>
        <taxon>Sixamavirus</taxon>
        <taxon>Sixamavirus sixama</taxon>
    </lineage>
</organism>
<keyword evidence="3" id="KW-1185">Reference proteome</keyword>
<sequence>MARWQHKTYTVEQAKQKSLELASEAMAQAMHGGKCPPLMMCTYCPIKIEVASDGKPDRFALVIKTADDPAAITKLAGHIYRKHLKVKDAGLSSLG</sequence>
<gene>
    <name evidence="1" type="primary">3</name>
    <name evidence="2" type="synonym">200</name>
    <name evidence="2" type="ORF">SEA_SIXAMA_200</name>
    <name evidence="1" type="ORF">SEA_SIXAMA_3</name>
</gene>
<accession>A0A5Q2F0A1</accession>
<evidence type="ECO:0000313" key="2">
    <source>
        <dbReference type="EMBL" id="QGF20350.1"/>
    </source>
</evidence>
<dbReference type="RefSeq" id="YP_010648712.1">
    <property type="nucleotide sequence ID" value="NC_070762.1"/>
</dbReference>
<dbReference type="EMBL" id="MN484601">
    <property type="protein sequence ID" value="QGF20182.1"/>
    <property type="molecule type" value="Genomic_DNA"/>
</dbReference>
<dbReference type="GeneID" id="77924171"/>
<evidence type="ECO:0000313" key="3">
    <source>
        <dbReference type="Proteomes" id="UP000400849"/>
    </source>
</evidence>
<evidence type="ECO:0000313" key="1">
    <source>
        <dbReference type="EMBL" id="QGF20182.1"/>
    </source>
</evidence>
<reference evidence="1 3" key="1">
    <citation type="submission" date="2019-09" db="EMBL/GenBank/DDBJ databases">
        <authorList>
            <person name="Christie C.A."/>
            <person name="Diallo A.S."/>
            <person name="Dixon Z."/>
            <person name="McIntosh P.M."/>
            <person name="Murthy K.H."/>
            <person name="Rosen M.G."/>
            <person name="Simpson L.M."/>
            <person name="Koustas K."/>
            <person name="Fogarty M.P."/>
            <person name="Molloy S.D."/>
            <person name="Garlena R.A."/>
            <person name="Russell D.A."/>
            <person name="Pope W.H."/>
            <person name="Jacobs-Sera D."/>
            <person name="Hatfull G.F."/>
        </authorList>
    </citation>
    <scope>NUCLEOTIDE SEQUENCE [LARGE SCALE GENOMIC DNA]</scope>
</reference>
<name>A0A5Q2F0A1_9CAUD</name>
<protein>
    <submittedName>
        <fullName evidence="1">Uncharacterized protein</fullName>
    </submittedName>
</protein>
<proteinExistence type="predicted"/>